<feature type="compositionally biased region" description="Basic and acidic residues" evidence="1">
    <location>
        <begin position="43"/>
        <end position="56"/>
    </location>
</feature>
<gene>
    <name evidence="3" type="ORF">UTRI_00135_B</name>
</gene>
<dbReference type="EMBL" id="OOIN01000001">
    <property type="protein sequence ID" value="SPO19742.1"/>
    <property type="molecule type" value="Genomic_DNA"/>
</dbReference>
<dbReference type="PANTHER" id="PTHR14580:SF0">
    <property type="entry name" value="MULTIPLE MYELOMA TUMOR-ASSOCIATED PROTEIN 2"/>
    <property type="match status" value="1"/>
</dbReference>
<feature type="region of interest" description="Disordered" evidence="1">
    <location>
        <begin position="110"/>
        <end position="140"/>
    </location>
</feature>
<sequence length="333" mass="35878">MHHPTRGGARGGAAEFSWDKVKESKDREFYLGNSVAAPTGRWQDGRDINWYNKDKSASGSSPSAIDERREELRKIKEAETAALYAKLGKPPPPTGGEGEMKVGDRLASGSAGSVKREVTGANGAPLDGAKSRWGKGVDGEDEISEADKKLARRFARDEVRRRRAEAGAVIRAEDTTMTTRIGTGTAGIDTTITANRGGIETMIATTRTQDGTVTKARGEAVEVEVGRQNPLTTTDIEIAMNNVTNRGARHPGRSESIGRKAFDASRLLSAITSVSMFTLVIDLIVTDPDVHNRIQLRTLILHQQSDAALPSFLTSCRALSPLASSIQDLIPRT</sequence>
<dbReference type="InterPro" id="IPR039207">
    <property type="entry name" value="MMTAG2-like"/>
</dbReference>
<evidence type="ECO:0000313" key="3">
    <source>
        <dbReference type="EMBL" id="SPO19742.1"/>
    </source>
</evidence>
<evidence type="ECO:0000259" key="2">
    <source>
        <dbReference type="Pfam" id="PF10159"/>
    </source>
</evidence>
<evidence type="ECO:0000313" key="4">
    <source>
        <dbReference type="Proteomes" id="UP000324022"/>
    </source>
</evidence>
<evidence type="ECO:0000256" key="1">
    <source>
        <dbReference type="SAM" id="MobiDB-lite"/>
    </source>
</evidence>
<accession>A0A5C3DP36</accession>
<keyword evidence="4" id="KW-1185">Reference proteome</keyword>
<protein>
    <recommendedName>
        <fullName evidence="2">Multiple myeloma tumor-associated protein 2-like N-terminal domain-containing protein</fullName>
    </recommendedName>
</protein>
<name>A0A5C3DP36_9BASI</name>
<dbReference type="OrthoDB" id="5390672at2759"/>
<feature type="region of interest" description="Disordered" evidence="1">
    <location>
        <begin position="34"/>
        <end position="70"/>
    </location>
</feature>
<dbReference type="AlphaFoldDB" id="A0A5C3DP36"/>
<dbReference type="Proteomes" id="UP000324022">
    <property type="component" value="Unassembled WGS sequence"/>
</dbReference>
<dbReference type="Pfam" id="PF10159">
    <property type="entry name" value="MMtag"/>
    <property type="match status" value="1"/>
</dbReference>
<reference evidence="3 4" key="1">
    <citation type="submission" date="2018-03" db="EMBL/GenBank/DDBJ databases">
        <authorList>
            <person name="Guldener U."/>
        </authorList>
    </citation>
    <scope>NUCLEOTIDE SEQUENCE [LARGE SCALE GENOMIC DNA]</scope>
    <source>
        <strain evidence="3 4">NBRC100155</strain>
    </source>
</reference>
<organism evidence="3 4">
    <name type="scientific">Ustilago trichophora</name>
    <dbReference type="NCBI Taxonomy" id="86804"/>
    <lineage>
        <taxon>Eukaryota</taxon>
        <taxon>Fungi</taxon>
        <taxon>Dikarya</taxon>
        <taxon>Basidiomycota</taxon>
        <taxon>Ustilaginomycotina</taxon>
        <taxon>Ustilaginomycetes</taxon>
        <taxon>Ustilaginales</taxon>
        <taxon>Ustilaginaceae</taxon>
        <taxon>Ustilago</taxon>
    </lineage>
</organism>
<dbReference type="InterPro" id="IPR019315">
    <property type="entry name" value="MMTA2_N"/>
</dbReference>
<dbReference type="PANTHER" id="PTHR14580">
    <property type="entry name" value="MULTIPLE MYELOMA TUMOR-ASSOCIATED PROTEIN 2 FAMILY MEMBER"/>
    <property type="match status" value="1"/>
</dbReference>
<feature type="domain" description="Multiple myeloma tumor-associated protein 2-like N-terminal" evidence="2">
    <location>
        <begin position="8"/>
        <end position="88"/>
    </location>
</feature>
<proteinExistence type="predicted"/>